<dbReference type="PANTHER" id="PTHR36435">
    <property type="entry name" value="SLR1288 PROTEIN"/>
    <property type="match status" value="1"/>
</dbReference>
<reference evidence="5" key="1">
    <citation type="submission" date="2019-03" db="EMBL/GenBank/DDBJ databases">
        <title>Weissella sp. 26KH-42 Genome sequencing.</title>
        <authorList>
            <person name="Heo J."/>
            <person name="Kim S.-J."/>
            <person name="Kim J.-S."/>
            <person name="Hong S.-B."/>
            <person name="Kwon S.-W."/>
        </authorList>
    </citation>
    <scope>NUCLEOTIDE SEQUENCE [LARGE SCALE GENOMIC DNA]</scope>
    <source>
        <strain evidence="5">26KH-42</strain>
    </source>
</reference>
<feature type="transmembrane region" description="Helical" evidence="2">
    <location>
        <begin position="47"/>
        <end position="65"/>
    </location>
</feature>
<dbReference type="InterPro" id="IPR052710">
    <property type="entry name" value="CAAX_protease"/>
</dbReference>
<dbReference type="GO" id="GO:0004175">
    <property type="term" value="F:endopeptidase activity"/>
    <property type="evidence" value="ECO:0007669"/>
    <property type="project" value="UniProtKB-ARBA"/>
</dbReference>
<dbReference type="PANTHER" id="PTHR36435:SF1">
    <property type="entry name" value="CAAX AMINO TERMINAL PROTEASE FAMILY PROTEIN"/>
    <property type="match status" value="1"/>
</dbReference>
<feature type="transmembrane region" description="Helical" evidence="2">
    <location>
        <begin position="182"/>
        <end position="199"/>
    </location>
</feature>
<dbReference type="Proteomes" id="UP000292886">
    <property type="component" value="Chromosome"/>
</dbReference>
<keyword evidence="5" id="KW-1185">Reference proteome</keyword>
<sequence>MQQTTKVPSWTKRVLIFVGMVLLVVFVPVIIQLGGKSPVGWVKYGSLLAYVVVYIGIALLAWRLIKPYLTVPQFKKFTSSEINTIFKMYGLVILTTFVFNFLIVKVNHVSDTANQENIKSVLSMNHAVLVVFALAAVFIAPFVEEFIFRGLVVNYFFRKNNWWFNIVLSGVLFSLVHASNNILGYLLYATVGGILAYTYKKSGQIKMSIGVHMVNNAVAMAMTLYTVVSAK</sequence>
<dbReference type="EMBL" id="CP037940">
    <property type="protein sequence ID" value="QBO36585.1"/>
    <property type="molecule type" value="Genomic_DNA"/>
</dbReference>
<keyword evidence="4" id="KW-0645">Protease</keyword>
<feature type="transmembrane region" description="Helical" evidence="2">
    <location>
        <begin position="211"/>
        <end position="228"/>
    </location>
</feature>
<evidence type="ECO:0000256" key="2">
    <source>
        <dbReference type="SAM" id="Phobius"/>
    </source>
</evidence>
<feature type="transmembrane region" description="Helical" evidence="2">
    <location>
        <begin position="126"/>
        <end position="148"/>
    </location>
</feature>
<dbReference type="GO" id="GO:0006508">
    <property type="term" value="P:proteolysis"/>
    <property type="evidence" value="ECO:0007669"/>
    <property type="project" value="UniProtKB-KW"/>
</dbReference>
<evidence type="ECO:0000256" key="1">
    <source>
        <dbReference type="ARBA" id="ARBA00009067"/>
    </source>
</evidence>
<dbReference type="GO" id="GO:0008237">
    <property type="term" value="F:metallopeptidase activity"/>
    <property type="evidence" value="ECO:0007669"/>
    <property type="project" value="UniProtKB-KW"/>
</dbReference>
<dbReference type="RefSeq" id="WP_133363662.1">
    <property type="nucleotide sequence ID" value="NZ_CP037940.1"/>
</dbReference>
<name>A0A4V1AIT1_9LACO</name>
<dbReference type="InterPro" id="IPR003675">
    <property type="entry name" value="Rce1/LyrA-like_dom"/>
</dbReference>
<keyword evidence="2" id="KW-1133">Transmembrane helix</keyword>
<accession>A0A4V1AIT1</accession>
<dbReference type="AlphaFoldDB" id="A0A4V1AIT1"/>
<keyword evidence="4" id="KW-0482">Metalloprotease</keyword>
<feature type="domain" description="CAAX prenyl protease 2/Lysostaphin resistance protein A-like" evidence="3">
    <location>
        <begin position="129"/>
        <end position="218"/>
    </location>
</feature>
<feature type="transmembrane region" description="Helical" evidence="2">
    <location>
        <begin position="14"/>
        <end position="35"/>
    </location>
</feature>
<dbReference type="GO" id="GO:0080120">
    <property type="term" value="P:CAAX-box protein maturation"/>
    <property type="evidence" value="ECO:0007669"/>
    <property type="project" value="UniProtKB-ARBA"/>
</dbReference>
<keyword evidence="4" id="KW-0378">Hydrolase</keyword>
<organism evidence="4 5">
    <name type="scientific">Periweissella cryptocerci</name>
    <dbReference type="NCBI Taxonomy" id="2506420"/>
    <lineage>
        <taxon>Bacteria</taxon>
        <taxon>Bacillati</taxon>
        <taxon>Bacillota</taxon>
        <taxon>Bacilli</taxon>
        <taxon>Lactobacillales</taxon>
        <taxon>Lactobacillaceae</taxon>
        <taxon>Periweissella</taxon>
    </lineage>
</organism>
<keyword evidence="2" id="KW-0812">Transmembrane</keyword>
<dbReference type="OrthoDB" id="8607342at2"/>
<protein>
    <submittedName>
        <fullName evidence="4">CPBP family intramembrane metalloprotease</fullName>
    </submittedName>
</protein>
<comment type="similarity">
    <text evidence="1">Belongs to the UPF0177 family.</text>
</comment>
<evidence type="ECO:0000313" key="4">
    <source>
        <dbReference type="EMBL" id="QBO36585.1"/>
    </source>
</evidence>
<dbReference type="KEGG" id="wei:EQG49_08920"/>
<keyword evidence="2" id="KW-0472">Membrane</keyword>
<proteinExistence type="inferred from homology"/>
<feature type="transmembrane region" description="Helical" evidence="2">
    <location>
        <begin position="160"/>
        <end position="176"/>
    </location>
</feature>
<gene>
    <name evidence="4" type="ORF">EQG49_08920</name>
</gene>
<evidence type="ECO:0000259" key="3">
    <source>
        <dbReference type="Pfam" id="PF02517"/>
    </source>
</evidence>
<evidence type="ECO:0000313" key="5">
    <source>
        <dbReference type="Proteomes" id="UP000292886"/>
    </source>
</evidence>
<feature type="transmembrane region" description="Helical" evidence="2">
    <location>
        <begin position="86"/>
        <end position="106"/>
    </location>
</feature>
<dbReference type="Pfam" id="PF02517">
    <property type="entry name" value="Rce1-like"/>
    <property type="match status" value="1"/>
</dbReference>